<accession>A0ABP0W5Q1</accession>
<gene>
    <name evidence="2" type="ORF">CSSPJE1EN1_LOCUS7004</name>
</gene>
<keyword evidence="3" id="KW-1185">Reference proteome</keyword>
<evidence type="ECO:0000313" key="2">
    <source>
        <dbReference type="EMBL" id="CAK9261526.1"/>
    </source>
</evidence>
<protein>
    <recommendedName>
        <fullName evidence="4">S-protein homolog</fullName>
    </recommendedName>
</protein>
<evidence type="ECO:0008006" key="4">
    <source>
        <dbReference type="Google" id="ProtNLM"/>
    </source>
</evidence>
<name>A0ABP0W5Q1_9BRYO</name>
<organism evidence="2 3">
    <name type="scientific">Sphagnum jensenii</name>
    <dbReference type="NCBI Taxonomy" id="128206"/>
    <lineage>
        <taxon>Eukaryota</taxon>
        <taxon>Viridiplantae</taxon>
        <taxon>Streptophyta</taxon>
        <taxon>Embryophyta</taxon>
        <taxon>Bryophyta</taxon>
        <taxon>Sphagnophytina</taxon>
        <taxon>Sphagnopsida</taxon>
        <taxon>Sphagnales</taxon>
        <taxon>Sphagnaceae</taxon>
        <taxon>Sphagnum</taxon>
    </lineage>
</organism>
<sequence>MREGLCSSNRGEDMGKEQGGTSSRTEQEVHLAAKSGDESGLITVSCTSLFDCGSRQLYIFSLSYTDSIESYDHKCHWVKGAQEKSSTYSYWSWTSGYKLKHRMTMLTGP</sequence>
<reference evidence="2" key="1">
    <citation type="submission" date="2024-02" db="EMBL/GenBank/DDBJ databases">
        <authorList>
            <consortium name="ELIXIR-Norway"/>
            <consortium name="Elixir Norway"/>
        </authorList>
    </citation>
    <scope>NUCLEOTIDE SEQUENCE</scope>
</reference>
<feature type="region of interest" description="Disordered" evidence="1">
    <location>
        <begin position="1"/>
        <end position="33"/>
    </location>
</feature>
<dbReference type="Proteomes" id="UP001497444">
    <property type="component" value="Chromosome 14"/>
</dbReference>
<evidence type="ECO:0000256" key="1">
    <source>
        <dbReference type="SAM" id="MobiDB-lite"/>
    </source>
</evidence>
<evidence type="ECO:0000313" key="3">
    <source>
        <dbReference type="Proteomes" id="UP001497444"/>
    </source>
</evidence>
<dbReference type="EMBL" id="OZ020109">
    <property type="protein sequence ID" value="CAK9261526.1"/>
    <property type="molecule type" value="Genomic_DNA"/>
</dbReference>
<proteinExistence type="predicted"/>